<name>A0A0C3JGB7_PISTI</name>
<evidence type="ECO:0000313" key="1">
    <source>
        <dbReference type="EMBL" id="KIO08113.1"/>
    </source>
</evidence>
<reference evidence="2" key="2">
    <citation type="submission" date="2015-01" db="EMBL/GenBank/DDBJ databases">
        <title>Evolutionary Origins and Diversification of the Mycorrhizal Mutualists.</title>
        <authorList>
            <consortium name="DOE Joint Genome Institute"/>
            <consortium name="Mycorrhizal Genomics Consortium"/>
            <person name="Kohler A."/>
            <person name="Kuo A."/>
            <person name="Nagy L.G."/>
            <person name="Floudas D."/>
            <person name="Copeland A."/>
            <person name="Barry K.W."/>
            <person name="Cichocki N."/>
            <person name="Veneault-Fourrey C."/>
            <person name="LaButti K."/>
            <person name="Lindquist E.A."/>
            <person name="Lipzen A."/>
            <person name="Lundell T."/>
            <person name="Morin E."/>
            <person name="Murat C."/>
            <person name="Riley R."/>
            <person name="Ohm R."/>
            <person name="Sun H."/>
            <person name="Tunlid A."/>
            <person name="Henrissat B."/>
            <person name="Grigoriev I.V."/>
            <person name="Hibbett D.S."/>
            <person name="Martin F."/>
        </authorList>
    </citation>
    <scope>NUCLEOTIDE SEQUENCE [LARGE SCALE GENOMIC DNA]</scope>
    <source>
        <strain evidence="2">Marx 270</strain>
    </source>
</reference>
<dbReference type="Proteomes" id="UP000054217">
    <property type="component" value="Unassembled WGS sequence"/>
</dbReference>
<keyword evidence="2" id="KW-1185">Reference proteome</keyword>
<gene>
    <name evidence="1" type="ORF">M404DRAFT_379002</name>
</gene>
<reference evidence="1 2" key="1">
    <citation type="submission" date="2014-04" db="EMBL/GenBank/DDBJ databases">
        <authorList>
            <consortium name="DOE Joint Genome Institute"/>
            <person name="Kuo A."/>
            <person name="Kohler A."/>
            <person name="Costa M.D."/>
            <person name="Nagy L.G."/>
            <person name="Floudas D."/>
            <person name="Copeland A."/>
            <person name="Barry K.W."/>
            <person name="Cichocki N."/>
            <person name="Veneault-Fourrey C."/>
            <person name="LaButti K."/>
            <person name="Lindquist E.A."/>
            <person name="Lipzen A."/>
            <person name="Lundell T."/>
            <person name="Morin E."/>
            <person name="Murat C."/>
            <person name="Sun H."/>
            <person name="Tunlid A."/>
            <person name="Henrissat B."/>
            <person name="Grigoriev I.V."/>
            <person name="Hibbett D.S."/>
            <person name="Martin F."/>
            <person name="Nordberg H.P."/>
            <person name="Cantor M.N."/>
            <person name="Hua S.X."/>
        </authorList>
    </citation>
    <scope>NUCLEOTIDE SEQUENCE [LARGE SCALE GENOMIC DNA]</scope>
    <source>
        <strain evidence="1 2">Marx 270</strain>
    </source>
</reference>
<proteinExistence type="predicted"/>
<dbReference type="AlphaFoldDB" id="A0A0C3JGB7"/>
<sequence length="80" mass="8789">MAVKVSRKHRRCHLIGLPTCRGICGPIDSIPYQLSSTSISVVTQSFPVCHALVFVCPFSLVLFMCLTDTSITISIFPSFI</sequence>
<organism evidence="1 2">
    <name type="scientific">Pisolithus tinctorius Marx 270</name>
    <dbReference type="NCBI Taxonomy" id="870435"/>
    <lineage>
        <taxon>Eukaryota</taxon>
        <taxon>Fungi</taxon>
        <taxon>Dikarya</taxon>
        <taxon>Basidiomycota</taxon>
        <taxon>Agaricomycotina</taxon>
        <taxon>Agaricomycetes</taxon>
        <taxon>Agaricomycetidae</taxon>
        <taxon>Boletales</taxon>
        <taxon>Sclerodermatineae</taxon>
        <taxon>Pisolithaceae</taxon>
        <taxon>Pisolithus</taxon>
    </lineage>
</organism>
<dbReference type="EMBL" id="KN831958">
    <property type="protein sequence ID" value="KIO08113.1"/>
    <property type="molecule type" value="Genomic_DNA"/>
</dbReference>
<protein>
    <submittedName>
        <fullName evidence="1">Uncharacterized protein</fullName>
    </submittedName>
</protein>
<accession>A0A0C3JGB7</accession>
<dbReference type="HOGENOM" id="CLU_2590698_0_0_1"/>
<evidence type="ECO:0000313" key="2">
    <source>
        <dbReference type="Proteomes" id="UP000054217"/>
    </source>
</evidence>
<dbReference type="InParanoid" id="A0A0C3JGB7"/>